<dbReference type="PRINTS" id="PR01011">
    <property type="entry name" value="GLUTPROXDASE"/>
</dbReference>
<gene>
    <name evidence="6" type="ORF">C6I21_06835</name>
</gene>
<dbReference type="OrthoDB" id="9789406at2"/>
<keyword evidence="2 5" id="KW-0575">Peroxidase</keyword>
<comment type="similarity">
    <text evidence="1 5">Belongs to the glutathione peroxidase family.</text>
</comment>
<dbReference type="SUPFAM" id="SSF52833">
    <property type="entry name" value="Thioredoxin-like"/>
    <property type="match status" value="1"/>
</dbReference>
<evidence type="ECO:0000256" key="4">
    <source>
        <dbReference type="PIRSR" id="PIRSR000303-1"/>
    </source>
</evidence>
<dbReference type="GO" id="GO:0034599">
    <property type="term" value="P:cellular response to oxidative stress"/>
    <property type="evidence" value="ECO:0007669"/>
    <property type="project" value="TreeGrafter"/>
</dbReference>
<evidence type="ECO:0000256" key="1">
    <source>
        <dbReference type="ARBA" id="ARBA00006926"/>
    </source>
</evidence>
<dbReference type="GO" id="GO:0004601">
    <property type="term" value="F:peroxidase activity"/>
    <property type="evidence" value="ECO:0007669"/>
    <property type="project" value="UniProtKB-KW"/>
</dbReference>
<dbReference type="PANTHER" id="PTHR11592:SF78">
    <property type="entry name" value="GLUTATHIONE PEROXIDASE"/>
    <property type="match status" value="1"/>
</dbReference>
<organism evidence="6 7">
    <name type="scientific">Alkalicoccus urumqiensis</name>
    <name type="common">Bacillus urumqiensis</name>
    <dbReference type="NCBI Taxonomy" id="1548213"/>
    <lineage>
        <taxon>Bacteria</taxon>
        <taxon>Bacillati</taxon>
        <taxon>Bacillota</taxon>
        <taxon>Bacilli</taxon>
        <taxon>Bacillales</taxon>
        <taxon>Bacillaceae</taxon>
        <taxon>Alkalicoccus</taxon>
    </lineage>
</organism>
<dbReference type="PIRSF" id="PIRSF000303">
    <property type="entry name" value="Glutathion_perox"/>
    <property type="match status" value="1"/>
</dbReference>
<dbReference type="Proteomes" id="UP000243650">
    <property type="component" value="Unassembled WGS sequence"/>
</dbReference>
<dbReference type="PANTHER" id="PTHR11592">
    <property type="entry name" value="GLUTATHIONE PEROXIDASE"/>
    <property type="match status" value="1"/>
</dbReference>
<comment type="caution">
    <text evidence="6">The sequence shown here is derived from an EMBL/GenBank/DDBJ whole genome shotgun (WGS) entry which is preliminary data.</text>
</comment>
<dbReference type="InterPro" id="IPR000889">
    <property type="entry name" value="Glutathione_peroxidase"/>
</dbReference>
<accession>A0A2P6MIA1</accession>
<dbReference type="RefSeq" id="WP_105958695.1">
    <property type="nucleotide sequence ID" value="NZ_PVNS01000005.1"/>
</dbReference>
<keyword evidence="7" id="KW-1185">Reference proteome</keyword>
<sequence length="154" mass="17519">MTSIYDFTVKLADGTDLPLENYRGKPFVIVNTAMNCGLAPQFKELQSMHENGLDVLGVPCNQFLNQEPTTNEEMTETCEKNFGVTFPLTQKDYVNGRRTMPLFQFLKEQQPGSFGREIKWNFTKFLIDADGRVIRRYAPKTSPGKILSDLPESN</sequence>
<protein>
    <recommendedName>
        <fullName evidence="5">Glutathione peroxidase</fullName>
    </recommendedName>
</protein>
<dbReference type="CDD" id="cd00340">
    <property type="entry name" value="GSH_Peroxidase"/>
    <property type="match status" value="1"/>
</dbReference>
<evidence type="ECO:0000256" key="3">
    <source>
        <dbReference type="ARBA" id="ARBA00023002"/>
    </source>
</evidence>
<dbReference type="AlphaFoldDB" id="A0A2P6MIA1"/>
<feature type="active site" evidence="4">
    <location>
        <position position="36"/>
    </location>
</feature>
<evidence type="ECO:0000256" key="5">
    <source>
        <dbReference type="RuleBase" id="RU000499"/>
    </source>
</evidence>
<evidence type="ECO:0000256" key="2">
    <source>
        <dbReference type="ARBA" id="ARBA00022559"/>
    </source>
</evidence>
<dbReference type="EMBL" id="PVNS01000005">
    <property type="protein sequence ID" value="PRO66011.1"/>
    <property type="molecule type" value="Genomic_DNA"/>
</dbReference>
<dbReference type="Pfam" id="PF00255">
    <property type="entry name" value="GSHPx"/>
    <property type="match status" value="1"/>
</dbReference>
<name>A0A2P6MIA1_ALKUR</name>
<dbReference type="PROSITE" id="PS51355">
    <property type="entry name" value="GLUTATHIONE_PEROXID_3"/>
    <property type="match status" value="1"/>
</dbReference>
<evidence type="ECO:0000313" key="7">
    <source>
        <dbReference type="Proteomes" id="UP000243650"/>
    </source>
</evidence>
<reference evidence="6 7" key="1">
    <citation type="submission" date="2018-03" db="EMBL/GenBank/DDBJ databases">
        <title>Bacillus urumqiensis sp. nov., a moderately haloalkaliphilic bacterium isolated from a salt lake.</title>
        <authorList>
            <person name="Zhao B."/>
            <person name="Liao Z."/>
        </authorList>
    </citation>
    <scope>NUCLEOTIDE SEQUENCE [LARGE SCALE GENOMIC DNA]</scope>
    <source>
        <strain evidence="6 7">BZ-SZ-XJ18</strain>
    </source>
</reference>
<keyword evidence="3 5" id="KW-0560">Oxidoreductase</keyword>
<dbReference type="InterPro" id="IPR036249">
    <property type="entry name" value="Thioredoxin-like_sf"/>
</dbReference>
<proteinExistence type="inferred from homology"/>
<evidence type="ECO:0000313" key="6">
    <source>
        <dbReference type="EMBL" id="PRO66011.1"/>
    </source>
</evidence>
<dbReference type="Gene3D" id="3.40.30.10">
    <property type="entry name" value="Glutaredoxin"/>
    <property type="match status" value="1"/>
</dbReference>